<feature type="signal peptide" evidence="2">
    <location>
        <begin position="1"/>
        <end position="17"/>
    </location>
</feature>
<sequence length="574" mass="63486">MRALWQGVLVAATVAAAEPNNFLPVVHTLANRIREGRELQETNPTVCRAIALRLMPTPSVKSYDQCFKTKLFANTSHDWSVPGAEVAAQVDCWCQHNLTATIQEYSCCDHSDIYPMCNVDCRPDCSTRLAQECTQQCPSMCFEAAEYIVDAALCKNCNWAKCWPVVKCLTDHAEIRVVNGTLARTCHDTDFTNAPELQNYWKCWKVAPKHTSHWNVLSSLVHCICREGMVKTARDTHCCDSVLYGGGVCDLKCLTEQECATQEAQTCIHSCQRKCPAYEVAPSQECMKHCLQEDSPCRKYVACRPPSVHTHVCDDGRWPESSSGCCRSNASLSSKGCPALCETQRVWRLDRTRSIPWWARSHQDEGIVTQCSCFGCPDSDVARTAKLKKTVSESIWDNGQVMLVDIARREGLRLGPNRGMQELMLKRNDEITHVIEALGPTGLADVKIAGINDRYAVLITDAARTGEDPYDLYESEGEKILEAKKRELEKNFETTTIIVVVSAVVIVLAIAVATCLVLSRKNRETPITTFQENQHVVIGSPVADNTAMSGIMAGAPVTVAAPTKGKGDFAKDLS</sequence>
<evidence type="ECO:0000313" key="3">
    <source>
        <dbReference type="EMBL" id="CAD8348506.1"/>
    </source>
</evidence>
<proteinExistence type="predicted"/>
<feature type="transmembrane region" description="Helical" evidence="1">
    <location>
        <begin position="497"/>
        <end position="518"/>
    </location>
</feature>
<evidence type="ECO:0000256" key="1">
    <source>
        <dbReference type="SAM" id="Phobius"/>
    </source>
</evidence>
<feature type="chain" id="PRO_5031370610" evidence="2">
    <location>
        <begin position="18"/>
        <end position="574"/>
    </location>
</feature>
<gene>
    <name evidence="3" type="ORF">PBAH0796_LOCUS4245</name>
</gene>
<dbReference type="EMBL" id="HBEG01007210">
    <property type="protein sequence ID" value="CAD8348506.1"/>
    <property type="molecule type" value="Transcribed_RNA"/>
</dbReference>
<reference evidence="3" key="1">
    <citation type="submission" date="2021-01" db="EMBL/GenBank/DDBJ databases">
        <authorList>
            <person name="Corre E."/>
            <person name="Pelletier E."/>
            <person name="Niang G."/>
            <person name="Scheremetjew M."/>
            <person name="Finn R."/>
            <person name="Kale V."/>
            <person name="Holt S."/>
            <person name="Cochrane G."/>
            <person name="Meng A."/>
            <person name="Brown T."/>
            <person name="Cohen L."/>
        </authorList>
    </citation>
    <scope>NUCLEOTIDE SEQUENCE</scope>
    <source>
        <strain evidence="3">Pbaha01</strain>
    </source>
</reference>
<keyword evidence="1" id="KW-0812">Transmembrane</keyword>
<keyword evidence="2" id="KW-0732">Signal</keyword>
<keyword evidence="1" id="KW-1133">Transmembrane helix</keyword>
<accession>A0A7R9ZZQ3</accession>
<dbReference type="AlphaFoldDB" id="A0A7R9ZZQ3"/>
<keyword evidence="1" id="KW-0472">Membrane</keyword>
<protein>
    <submittedName>
        <fullName evidence="3">Uncharacterized protein</fullName>
    </submittedName>
</protein>
<organism evidence="3">
    <name type="scientific">Pyrodinium bahamense</name>
    <dbReference type="NCBI Taxonomy" id="73915"/>
    <lineage>
        <taxon>Eukaryota</taxon>
        <taxon>Sar</taxon>
        <taxon>Alveolata</taxon>
        <taxon>Dinophyceae</taxon>
        <taxon>Gonyaulacales</taxon>
        <taxon>Pyrocystaceae</taxon>
        <taxon>Pyrodinium</taxon>
    </lineage>
</organism>
<evidence type="ECO:0000256" key="2">
    <source>
        <dbReference type="SAM" id="SignalP"/>
    </source>
</evidence>
<name>A0A7R9ZZQ3_9DINO</name>